<evidence type="ECO:0000313" key="1">
    <source>
        <dbReference type="EMBL" id="MBA0697840.1"/>
    </source>
</evidence>
<dbReference type="AlphaFoldDB" id="A0A7J8YEX3"/>
<name>A0A7J8YEX3_GOSAI</name>
<keyword evidence="2" id="KW-1185">Reference proteome</keyword>
<evidence type="ECO:0000313" key="2">
    <source>
        <dbReference type="Proteomes" id="UP000593577"/>
    </source>
</evidence>
<comment type="caution">
    <text evidence="1">The sequence shown here is derived from an EMBL/GenBank/DDBJ whole genome shotgun (WGS) entry which is preliminary data.</text>
</comment>
<reference evidence="1 2" key="1">
    <citation type="journal article" date="2019" name="Genome Biol. Evol.">
        <title>Insights into the evolution of the New World diploid cottons (Gossypium, subgenus Houzingenia) based on genome sequencing.</title>
        <authorList>
            <person name="Grover C.E."/>
            <person name="Arick M.A. 2nd"/>
            <person name="Thrash A."/>
            <person name="Conover J.L."/>
            <person name="Sanders W.S."/>
            <person name="Peterson D.G."/>
            <person name="Frelichowski J.E."/>
            <person name="Scheffler J.A."/>
            <person name="Scheffler B.E."/>
            <person name="Wendel J.F."/>
        </authorList>
    </citation>
    <scope>NUCLEOTIDE SEQUENCE [LARGE SCALE GENOMIC DNA]</scope>
    <source>
        <strain evidence="1">185</strain>
        <tissue evidence="1">Leaf</tissue>
    </source>
</reference>
<proteinExistence type="predicted"/>
<organism evidence="1 2">
    <name type="scientific">Gossypium aridum</name>
    <name type="common">American cotton</name>
    <name type="synonym">Erioxylum aridum</name>
    <dbReference type="NCBI Taxonomy" id="34290"/>
    <lineage>
        <taxon>Eukaryota</taxon>
        <taxon>Viridiplantae</taxon>
        <taxon>Streptophyta</taxon>
        <taxon>Embryophyta</taxon>
        <taxon>Tracheophyta</taxon>
        <taxon>Spermatophyta</taxon>
        <taxon>Magnoliopsida</taxon>
        <taxon>eudicotyledons</taxon>
        <taxon>Gunneridae</taxon>
        <taxon>Pentapetalae</taxon>
        <taxon>rosids</taxon>
        <taxon>malvids</taxon>
        <taxon>Malvales</taxon>
        <taxon>Malvaceae</taxon>
        <taxon>Malvoideae</taxon>
        <taxon>Gossypium</taxon>
    </lineage>
</organism>
<dbReference type="Proteomes" id="UP000593577">
    <property type="component" value="Unassembled WGS sequence"/>
</dbReference>
<feature type="non-terminal residue" evidence="1">
    <location>
        <position position="1"/>
    </location>
</feature>
<gene>
    <name evidence="1" type="ORF">Goari_021364</name>
</gene>
<accession>A0A7J8YEX3</accession>
<sequence length="56" mass="6544">ACDVDNFLWRIENYFRAKGITDDAVKVNIASMFLTDITILWWRGRTTDKMKCEIGT</sequence>
<protein>
    <submittedName>
        <fullName evidence="1">Uncharacterized protein</fullName>
    </submittedName>
</protein>
<dbReference type="EMBL" id="JABFAA010000012">
    <property type="protein sequence ID" value="MBA0697840.1"/>
    <property type="molecule type" value="Genomic_DNA"/>
</dbReference>